<evidence type="ECO:0000313" key="3">
    <source>
        <dbReference type="EMBL" id="WOO43227.1"/>
    </source>
</evidence>
<keyword evidence="2" id="KW-1133">Transmembrane helix</keyword>
<keyword evidence="4" id="KW-1185">Reference proteome</keyword>
<dbReference type="EMBL" id="CP136920">
    <property type="protein sequence ID" value="WOO43227.1"/>
    <property type="molecule type" value="Genomic_DNA"/>
</dbReference>
<dbReference type="AlphaFoldDB" id="A0AAQ3LD79"/>
<dbReference type="SUPFAM" id="SSF48452">
    <property type="entry name" value="TPR-like"/>
    <property type="match status" value="2"/>
</dbReference>
<keyword evidence="2" id="KW-0812">Transmembrane</keyword>
<feature type="transmembrane region" description="Helical" evidence="2">
    <location>
        <begin position="46"/>
        <end position="69"/>
    </location>
</feature>
<feature type="region of interest" description="Disordered" evidence="1">
    <location>
        <begin position="521"/>
        <end position="546"/>
    </location>
</feature>
<reference evidence="3 4" key="1">
    <citation type="submission" date="2023-10" db="EMBL/GenBank/DDBJ databases">
        <title>Rubellicoccus peritrichatus gen. nov., sp. nov., isolated from an algae of coral reef tank.</title>
        <authorList>
            <person name="Luo J."/>
        </authorList>
    </citation>
    <scope>NUCLEOTIDE SEQUENCE [LARGE SCALE GENOMIC DNA]</scope>
    <source>
        <strain evidence="3 4">CR14</strain>
    </source>
</reference>
<evidence type="ECO:0000256" key="2">
    <source>
        <dbReference type="SAM" id="Phobius"/>
    </source>
</evidence>
<evidence type="ECO:0008006" key="5">
    <source>
        <dbReference type="Google" id="ProtNLM"/>
    </source>
</evidence>
<keyword evidence="2" id="KW-0472">Membrane</keyword>
<sequence length="546" mass="62568">MKIVLRRARKKSSRTKWHHFWRIFSISKGHHAHSSAIFFDVHLGRLFLNLGFLLVFGYIFGALALSIYWGRHEHSKIGFMDVLLPNRWSQIRPMQGQMLIANADAMLEDAQKDPQLGRVAFHLYRSGLRMYPQDHHARLMLARFFVSAQMYEQAAEVLAEGLDYGMPEDKAYVPALLEIIQLRGNHPLSVKVIPKLLEFETYAENPKTKYPLYRQLMLSQLQGEDYIGLLKTAETINADEDSPFKAHDMIVTALSRMGSVDEALDHLNDLPDAIKRTPAILLLKASVLNEAGEKTEMMAQLQSLFRDFPQAWNAQINAIMLMIKADEGRQANAYITLFLNNHSQNYKAISNLAVRLTDLPDSERIKTMLEFCKTRRPELVSSMEFFYIQALTTEGNFEEAVKQFNAWSAKLPDNYEDQHYEEVFGKILKAVTQRGQDTRLALIESLESRKWEAEIFWEAARALHDNGQFEEATQVLNIALNTYPYHPSIISLRDTVIEDQEAAKSESLSIDTIDSRESLDALSERNTSSSKDNLYDIGITEKDLEE</sequence>
<dbReference type="RefSeq" id="WP_317835770.1">
    <property type="nucleotide sequence ID" value="NZ_CP136920.1"/>
</dbReference>
<protein>
    <recommendedName>
        <fullName evidence="5">Tetratricopeptide repeat protein</fullName>
    </recommendedName>
</protein>
<dbReference type="Gene3D" id="1.25.40.10">
    <property type="entry name" value="Tetratricopeptide repeat domain"/>
    <property type="match status" value="2"/>
</dbReference>
<dbReference type="Proteomes" id="UP001304300">
    <property type="component" value="Chromosome"/>
</dbReference>
<dbReference type="InterPro" id="IPR011990">
    <property type="entry name" value="TPR-like_helical_dom_sf"/>
</dbReference>
<name>A0AAQ3LD79_9BACT</name>
<dbReference type="KEGG" id="puo:RZN69_09010"/>
<proteinExistence type="predicted"/>
<accession>A0AAQ3LD79</accession>
<organism evidence="3 4">
    <name type="scientific">Rubellicoccus peritrichatus</name>
    <dbReference type="NCBI Taxonomy" id="3080537"/>
    <lineage>
        <taxon>Bacteria</taxon>
        <taxon>Pseudomonadati</taxon>
        <taxon>Verrucomicrobiota</taxon>
        <taxon>Opitutia</taxon>
        <taxon>Puniceicoccales</taxon>
        <taxon>Cerasicoccaceae</taxon>
        <taxon>Rubellicoccus</taxon>
    </lineage>
</organism>
<evidence type="ECO:0000256" key="1">
    <source>
        <dbReference type="SAM" id="MobiDB-lite"/>
    </source>
</evidence>
<evidence type="ECO:0000313" key="4">
    <source>
        <dbReference type="Proteomes" id="UP001304300"/>
    </source>
</evidence>
<gene>
    <name evidence="3" type="ORF">RZN69_09010</name>
</gene>